<accession>A0A3N4HCX5</accession>
<dbReference type="AlphaFoldDB" id="A0A3N4HCX5"/>
<gene>
    <name evidence="3" type="ORF">BJ508DRAFT_382213</name>
</gene>
<keyword evidence="4" id="KW-1185">Reference proteome</keyword>
<feature type="compositionally biased region" description="Acidic residues" evidence="2">
    <location>
        <begin position="1"/>
        <end position="21"/>
    </location>
</feature>
<evidence type="ECO:0000256" key="2">
    <source>
        <dbReference type="SAM" id="MobiDB-lite"/>
    </source>
</evidence>
<evidence type="ECO:0000313" key="4">
    <source>
        <dbReference type="Proteomes" id="UP000275078"/>
    </source>
</evidence>
<feature type="region of interest" description="Disordered" evidence="2">
    <location>
        <begin position="1"/>
        <end position="27"/>
    </location>
</feature>
<keyword evidence="1" id="KW-0175">Coiled coil</keyword>
<protein>
    <submittedName>
        <fullName evidence="3">Uncharacterized protein</fullName>
    </submittedName>
</protein>
<organism evidence="3 4">
    <name type="scientific">Ascobolus immersus RN42</name>
    <dbReference type="NCBI Taxonomy" id="1160509"/>
    <lineage>
        <taxon>Eukaryota</taxon>
        <taxon>Fungi</taxon>
        <taxon>Dikarya</taxon>
        <taxon>Ascomycota</taxon>
        <taxon>Pezizomycotina</taxon>
        <taxon>Pezizomycetes</taxon>
        <taxon>Pezizales</taxon>
        <taxon>Ascobolaceae</taxon>
        <taxon>Ascobolus</taxon>
    </lineage>
</organism>
<evidence type="ECO:0000313" key="3">
    <source>
        <dbReference type="EMBL" id="RPA70938.1"/>
    </source>
</evidence>
<dbReference type="EMBL" id="ML120006">
    <property type="protein sequence ID" value="RPA70938.1"/>
    <property type="molecule type" value="Genomic_DNA"/>
</dbReference>
<dbReference type="Proteomes" id="UP000275078">
    <property type="component" value="Unassembled WGS sequence"/>
</dbReference>
<sequence length="254" mass="29922">MSESSDDESEEEDEEEEDDDNDPKSIPLPLGYSYPFGWRKKLPHPEPGELLADYTSRNADLLLHFLADYYLVERQCWDPRELGRVKILGFPKIRRRIMEHLGLEDNELGMKQIDRLFGLNDDSTKNQLSATNLVPQMLLCELAISRRNRDPLVARLFQAAFYFSPELYDGLGTVVRMRPKVEWITYPYKPEIPKGMDLAKPKLPERLSQKKKFARMRKHERELNEVRRKFESSALQEIFNLMEKDEEEERMKGL</sequence>
<reference evidence="3 4" key="1">
    <citation type="journal article" date="2018" name="Nat. Ecol. Evol.">
        <title>Pezizomycetes genomes reveal the molecular basis of ectomycorrhizal truffle lifestyle.</title>
        <authorList>
            <person name="Murat C."/>
            <person name="Payen T."/>
            <person name="Noel B."/>
            <person name="Kuo A."/>
            <person name="Morin E."/>
            <person name="Chen J."/>
            <person name="Kohler A."/>
            <person name="Krizsan K."/>
            <person name="Balestrini R."/>
            <person name="Da Silva C."/>
            <person name="Montanini B."/>
            <person name="Hainaut M."/>
            <person name="Levati E."/>
            <person name="Barry K.W."/>
            <person name="Belfiori B."/>
            <person name="Cichocki N."/>
            <person name="Clum A."/>
            <person name="Dockter R.B."/>
            <person name="Fauchery L."/>
            <person name="Guy J."/>
            <person name="Iotti M."/>
            <person name="Le Tacon F."/>
            <person name="Lindquist E.A."/>
            <person name="Lipzen A."/>
            <person name="Malagnac F."/>
            <person name="Mello A."/>
            <person name="Molinier V."/>
            <person name="Miyauchi S."/>
            <person name="Poulain J."/>
            <person name="Riccioni C."/>
            <person name="Rubini A."/>
            <person name="Sitrit Y."/>
            <person name="Splivallo R."/>
            <person name="Traeger S."/>
            <person name="Wang M."/>
            <person name="Zifcakova L."/>
            <person name="Wipf D."/>
            <person name="Zambonelli A."/>
            <person name="Paolocci F."/>
            <person name="Nowrousian M."/>
            <person name="Ottonello S."/>
            <person name="Baldrian P."/>
            <person name="Spatafora J.W."/>
            <person name="Henrissat B."/>
            <person name="Nagy L.G."/>
            <person name="Aury J.M."/>
            <person name="Wincker P."/>
            <person name="Grigoriev I.V."/>
            <person name="Bonfante P."/>
            <person name="Martin F.M."/>
        </authorList>
    </citation>
    <scope>NUCLEOTIDE SEQUENCE [LARGE SCALE GENOMIC DNA]</scope>
    <source>
        <strain evidence="3 4">RN42</strain>
    </source>
</reference>
<feature type="coiled-coil region" evidence="1">
    <location>
        <begin position="209"/>
        <end position="236"/>
    </location>
</feature>
<name>A0A3N4HCX5_ASCIM</name>
<evidence type="ECO:0000256" key="1">
    <source>
        <dbReference type="SAM" id="Coils"/>
    </source>
</evidence>
<proteinExistence type="predicted"/>